<feature type="coiled-coil region" evidence="1">
    <location>
        <begin position="344"/>
        <end position="388"/>
    </location>
</feature>
<dbReference type="EMBL" id="SRLO01000012">
    <property type="protein sequence ID" value="TNN86904.1"/>
    <property type="molecule type" value="Genomic_DNA"/>
</dbReference>
<name>A0A4Z2JAR5_9TELE</name>
<organism evidence="3 4">
    <name type="scientific">Liparis tanakae</name>
    <name type="common">Tanaka's snailfish</name>
    <dbReference type="NCBI Taxonomy" id="230148"/>
    <lineage>
        <taxon>Eukaryota</taxon>
        <taxon>Metazoa</taxon>
        <taxon>Chordata</taxon>
        <taxon>Craniata</taxon>
        <taxon>Vertebrata</taxon>
        <taxon>Euteleostomi</taxon>
        <taxon>Actinopterygii</taxon>
        <taxon>Neopterygii</taxon>
        <taxon>Teleostei</taxon>
        <taxon>Neoteleostei</taxon>
        <taxon>Acanthomorphata</taxon>
        <taxon>Eupercaria</taxon>
        <taxon>Perciformes</taxon>
        <taxon>Cottioidei</taxon>
        <taxon>Cottales</taxon>
        <taxon>Liparidae</taxon>
        <taxon>Liparis</taxon>
    </lineage>
</organism>
<dbReference type="GO" id="GO:0005777">
    <property type="term" value="C:peroxisome"/>
    <property type="evidence" value="ECO:0007669"/>
    <property type="project" value="TreeGrafter"/>
</dbReference>
<sequence length="416" mass="47357">MLSLHSSAEADDWSVRLRNAVNSPRKIESGRLSSSPNTPRRRLGTIVSEKQIGVVLRGLRYSLQTGPRVRTQHRLAAPFEVPHRDLYLYPAAGAEPIYDYSAIPTSASGLKTEVLLRLLHNEAVPAIGAKAEPPRDQEKPAERPEASPANKPDINHTYQVHQSHRRPPLRDFEDDPYMAEIADLQTKMLNFTLVSHGSHNHTMRDWNPLIVAPSSYMQRDPALSLSLFTGVEECVTERRTMNRRMLRDNAHTPFTPACPDNRALQEYHSEAEEMENYRSAMSKMAEDIIALRTRVVTLEAENSRLHTDLSLQQDYGPDPLEDAHIDVMTKAEVVDRFVSLKFKLASETSKAAAQRDRIQRLQNDLIKKNDSEKQLMQLQRVHQNLQRHRSHRAETTTLEVTVKQQEKVNDNVSPLL</sequence>
<comment type="caution">
    <text evidence="3">The sequence shown here is derived from an EMBL/GenBank/DDBJ whole genome shotgun (WGS) entry which is preliminary data.</text>
</comment>
<reference evidence="3 4" key="1">
    <citation type="submission" date="2019-03" db="EMBL/GenBank/DDBJ databases">
        <title>First draft genome of Liparis tanakae, snailfish: a comprehensive survey of snailfish specific genes.</title>
        <authorList>
            <person name="Kim W."/>
            <person name="Song I."/>
            <person name="Jeong J.-H."/>
            <person name="Kim D."/>
            <person name="Kim S."/>
            <person name="Ryu S."/>
            <person name="Song J.Y."/>
            <person name="Lee S.K."/>
        </authorList>
    </citation>
    <scope>NUCLEOTIDE SEQUENCE [LARGE SCALE GENOMIC DNA]</scope>
    <source>
        <tissue evidence="3">Muscle</tissue>
    </source>
</reference>
<keyword evidence="1" id="KW-0175">Coiled coil</keyword>
<gene>
    <name evidence="3" type="primary">Ccdc33</name>
    <name evidence="3" type="ORF">EYF80_002659</name>
</gene>
<proteinExistence type="predicted"/>
<accession>A0A4Z2JAR5</accession>
<evidence type="ECO:0000256" key="1">
    <source>
        <dbReference type="SAM" id="Coils"/>
    </source>
</evidence>
<dbReference type="InterPro" id="IPR039889">
    <property type="entry name" value="CCD33"/>
</dbReference>
<dbReference type="AlphaFoldDB" id="A0A4Z2JAR5"/>
<dbReference type="PANTHER" id="PTHR21623:SF2">
    <property type="entry name" value="COILED-COIL DOMAIN-CONTAINING PROTEIN 33"/>
    <property type="match status" value="1"/>
</dbReference>
<dbReference type="PANTHER" id="PTHR21623">
    <property type="entry name" value="SPERIOLIN-BINDING FACTOR"/>
    <property type="match status" value="1"/>
</dbReference>
<dbReference type="Proteomes" id="UP000314294">
    <property type="component" value="Unassembled WGS sequence"/>
</dbReference>
<feature type="compositionally biased region" description="Basic and acidic residues" evidence="2">
    <location>
        <begin position="132"/>
        <end position="145"/>
    </location>
</feature>
<evidence type="ECO:0000313" key="4">
    <source>
        <dbReference type="Proteomes" id="UP000314294"/>
    </source>
</evidence>
<evidence type="ECO:0000256" key="2">
    <source>
        <dbReference type="SAM" id="MobiDB-lite"/>
    </source>
</evidence>
<keyword evidence="4" id="KW-1185">Reference proteome</keyword>
<dbReference type="OrthoDB" id="552574at2759"/>
<feature type="region of interest" description="Disordered" evidence="2">
    <location>
        <begin position="127"/>
        <end position="172"/>
    </location>
</feature>
<evidence type="ECO:0000313" key="3">
    <source>
        <dbReference type="EMBL" id="TNN86904.1"/>
    </source>
</evidence>
<protein>
    <submittedName>
        <fullName evidence="3">Coiled-coil domain-containing protein 33</fullName>
    </submittedName>
</protein>